<evidence type="ECO:0000313" key="3">
    <source>
        <dbReference type="Proteomes" id="UP001642487"/>
    </source>
</evidence>
<organism evidence="2 3">
    <name type="scientific">Citrullus colocynthis</name>
    <name type="common">colocynth</name>
    <dbReference type="NCBI Taxonomy" id="252529"/>
    <lineage>
        <taxon>Eukaryota</taxon>
        <taxon>Viridiplantae</taxon>
        <taxon>Streptophyta</taxon>
        <taxon>Embryophyta</taxon>
        <taxon>Tracheophyta</taxon>
        <taxon>Spermatophyta</taxon>
        <taxon>Magnoliopsida</taxon>
        <taxon>eudicotyledons</taxon>
        <taxon>Gunneridae</taxon>
        <taxon>Pentapetalae</taxon>
        <taxon>rosids</taxon>
        <taxon>fabids</taxon>
        <taxon>Cucurbitales</taxon>
        <taxon>Cucurbitaceae</taxon>
        <taxon>Benincaseae</taxon>
        <taxon>Citrullus</taxon>
    </lineage>
</organism>
<dbReference type="Proteomes" id="UP001642487">
    <property type="component" value="Chromosome 10"/>
</dbReference>
<keyword evidence="1" id="KW-0472">Membrane</keyword>
<gene>
    <name evidence="2" type="ORF">CITCOLO1_LOCUS3038</name>
</gene>
<keyword evidence="1" id="KW-0812">Transmembrane</keyword>
<feature type="transmembrane region" description="Helical" evidence="1">
    <location>
        <begin position="41"/>
        <end position="68"/>
    </location>
</feature>
<evidence type="ECO:0000256" key="1">
    <source>
        <dbReference type="SAM" id="Phobius"/>
    </source>
</evidence>
<feature type="transmembrane region" description="Helical" evidence="1">
    <location>
        <begin position="6"/>
        <end position="29"/>
    </location>
</feature>
<sequence length="79" mass="8853">MSFINISYLFTTFGHVGSFIYFPLQLIFLKEGEGTQANWNKLIFCFDSVEVVALLFLALDILFLAAAYPPVEAKLNCPA</sequence>
<protein>
    <submittedName>
        <fullName evidence="2">Uncharacterized protein</fullName>
    </submittedName>
</protein>
<keyword evidence="3" id="KW-1185">Reference proteome</keyword>
<keyword evidence="1" id="KW-1133">Transmembrane helix</keyword>
<reference evidence="2 3" key="1">
    <citation type="submission" date="2024-03" db="EMBL/GenBank/DDBJ databases">
        <authorList>
            <person name="Gkanogiannis A."/>
            <person name="Becerra Lopez-Lavalle L."/>
        </authorList>
    </citation>
    <scope>NUCLEOTIDE SEQUENCE [LARGE SCALE GENOMIC DNA]</scope>
</reference>
<dbReference type="EMBL" id="OZ021744">
    <property type="protein sequence ID" value="CAK9311379.1"/>
    <property type="molecule type" value="Genomic_DNA"/>
</dbReference>
<accession>A0ABP0XTH9</accession>
<proteinExistence type="predicted"/>
<evidence type="ECO:0000313" key="2">
    <source>
        <dbReference type="EMBL" id="CAK9311379.1"/>
    </source>
</evidence>
<name>A0ABP0XTH9_9ROSI</name>